<dbReference type="InterPro" id="IPR002771">
    <property type="entry name" value="Multi_antbiot-R_MarC"/>
</dbReference>
<reference evidence="9" key="1">
    <citation type="submission" date="2018-02" db="EMBL/GenBank/DDBJ databases">
        <authorList>
            <person name="Hausmann B."/>
        </authorList>
    </citation>
    <scope>NUCLEOTIDE SEQUENCE [LARGE SCALE GENOMIC DNA]</scope>
    <source>
        <strain evidence="9">Peat soil MAG SbA1</strain>
    </source>
</reference>
<evidence type="ECO:0000256" key="7">
    <source>
        <dbReference type="RuleBase" id="RU362048"/>
    </source>
</evidence>
<gene>
    <name evidence="8" type="primary">marC</name>
    <name evidence="8" type="ORF">SBA1_900011</name>
</gene>
<feature type="transmembrane region" description="Helical" evidence="7">
    <location>
        <begin position="20"/>
        <end position="47"/>
    </location>
</feature>
<feature type="transmembrane region" description="Helical" evidence="7">
    <location>
        <begin position="152"/>
        <end position="174"/>
    </location>
</feature>
<evidence type="ECO:0000256" key="1">
    <source>
        <dbReference type="ARBA" id="ARBA00004651"/>
    </source>
</evidence>
<dbReference type="AlphaFoldDB" id="A0A2U3LBV3"/>
<evidence type="ECO:0000256" key="2">
    <source>
        <dbReference type="ARBA" id="ARBA00009784"/>
    </source>
</evidence>
<dbReference type="PANTHER" id="PTHR33508">
    <property type="entry name" value="UPF0056 MEMBRANE PROTEIN YHCE"/>
    <property type="match status" value="1"/>
</dbReference>
<evidence type="ECO:0000256" key="6">
    <source>
        <dbReference type="ARBA" id="ARBA00023136"/>
    </source>
</evidence>
<dbReference type="PANTHER" id="PTHR33508:SF1">
    <property type="entry name" value="UPF0056 MEMBRANE PROTEIN YHCE"/>
    <property type="match status" value="1"/>
</dbReference>
<protein>
    <recommendedName>
        <fullName evidence="7">UPF0056 membrane protein</fullName>
    </recommendedName>
</protein>
<keyword evidence="5 7" id="KW-1133">Transmembrane helix</keyword>
<keyword evidence="4 7" id="KW-0812">Transmembrane</keyword>
<evidence type="ECO:0000313" key="9">
    <source>
        <dbReference type="Proteomes" id="UP000238701"/>
    </source>
</evidence>
<comment type="subcellular location">
    <subcellularLocation>
        <location evidence="1 7">Cell membrane</location>
        <topology evidence="1 7">Multi-pass membrane protein</topology>
    </subcellularLocation>
</comment>
<accession>A0A2U3LBV3</accession>
<name>A0A2U3LBV3_9BACT</name>
<comment type="similarity">
    <text evidence="2 7">Belongs to the UPF0056 (MarC) family.</text>
</comment>
<dbReference type="OrthoDB" id="21094at2"/>
<feature type="transmembrane region" description="Helical" evidence="7">
    <location>
        <begin position="186"/>
        <end position="207"/>
    </location>
</feature>
<dbReference type="Pfam" id="PF01914">
    <property type="entry name" value="MarC"/>
    <property type="match status" value="1"/>
</dbReference>
<dbReference type="NCBIfam" id="TIGR00427">
    <property type="entry name" value="NAAT family transporter"/>
    <property type="match status" value="1"/>
</dbReference>
<organism evidence="8 9">
    <name type="scientific">Candidatus Sulfotelmatobacter kueseliae</name>
    <dbReference type="NCBI Taxonomy" id="2042962"/>
    <lineage>
        <taxon>Bacteria</taxon>
        <taxon>Pseudomonadati</taxon>
        <taxon>Acidobacteriota</taxon>
        <taxon>Terriglobia</taxon>
        <taxon>Terriglobales</taxon>
        <taxon>Candidatus Korobacteraceae</taxon>
        <taxon>Candidatus Sulfotelmatobacter</taxon>
    </lineage>
</organism>
<proteinExistence type="inferred from homology"/>
<feature type="transmembrane region" description="Helical" evidence="7">
    <location>
        <begin position="59"/>
        <end position="79"/>
    </location>
</feature>
<sequence length="215" mass="22834">MTSAHALGHFLRTLPLSATATFLALFPIVNPFGGIPIFFTMTASWTAQDRRRTAYKTGLWVFVILVTFLFFGRFVLYFFGISLPVLKIAGGLIVANTAWGMVTSTARITPEESHEAKDKDDISLTPLAMPLLSGPGAIGVVMALAAHVDNAAAYLGMIIGIAAIALSVALFLCLGGPLVRRLGPGAVGAVNKIFGFLILAIAVQLVWNGVADFRN</sequence>
<keyword evidence="6 7" id="KW-0472">Membrane</keyword>
<dbReference type="Proteomes" id="UP000238701">
    <property type="component" value="Unassembled WGS sequence"/>
</dbReference>
<dbReference type="EMBL" id="OMOD01000189">
    <property type="protein sequence ID" value="SPF49378.1"/>
    <property type="molecule type" value="Genomic_DNA"/>
</dbReference>
<keyword evidence="3" id="KW-1003">Cell membrane</keyword>
<evidence type="ECO:0000256" key="5">
    <source>
        <dbReference type="ARBA" id="ARBA00022989"/>
    </source>
</evidence>
<feature type="transmembrane region" description="Helical" evidence="7">
    <location>
        <begin position="127"/>
        <end position="146"/>
    </location>
</feature>
<evidence type="ECO:0000313" key="8">
    <source>
        <dbReference type="EMBL" id="SPF49378.1"/>
    </source>
</evidence>
<evidence type="ECO:0000256" key="3">
    <source>
        <dbReference type="ARBA" id="ARBA00022475"/>
    </source>
</evidence>
<evidence type="ECO:0000256" key="4">
    <source>
        <dbReference type="ARBA" id="ARBA00022692"/>
    </source>
</evidence>
<dbReference type="GO" id="GO:0005886">
    <property type="term" value="C:plasma membrane"/>
    <property type="evidence" value="ECO:0007669"/>
    <property type="project" value="UniProtKB-SubCell"/>
</dbReference>
<comment type="caution">
    <text evidence="7">Lacks conserved residue(s) required for the propagation of feature annotation.</text>
</comment>